<dbReference type="RefSeq" id="XP_040758402.1">
    <property type="nucleotide sequence ID" value="XM_040910163.1"/>
</dbReference>
<dbReference type="EMBL" id="KV427680">
    <property type="protein sequence ID" value="KZT00662.1"/>
    <property type="molecule type" value="Genomic_DNA"/>
</dbReference>
<gene>
    <name evidence="8" type="ORF">LAESUDRAFT_732076</name>
</gene>
<dbReference type="GO" id="GO:0006950">
    <property type="term" value="P:response to stress"/>
    <property type="evidence" value="ECO:0007669"/>
    <property type="project" value="UniProtKB-ARBA"/>
</dbReference>
<feature type="transmembrane region" description="Helical" evidence="7">
    <location>
        <begin position="52"/>
        <end position="73"/>
    </location>
</feature>
<evidence type="ECO:0000256" key="4">
    <source>
        <dbReference type="ARBA" id="ARBA00022824"/>
    </source>
</evidence>
<keyword evidence="5 7" id="KW-1133">Transmembrane helix</keyword>
<keyword evidence="6 7" id="KW-0472">Membrane</keyword>
<dbReference type="InParanoid" id="A0A165BB89"/>
<dbReference type="InterPro" id="IPR007599">
    <property type="entry name" value="DER1"/>
</dbReference>
<evidence type="ECO:0000256" key="1">
    <source>
        <dbReference type="ARBA" id="ARBA00004477"/>
    </source>
</evidence>
<evidence type="ECO:0000256" key="2">
    <source>
        <dbReference type="ARBA" id="ARBA00008917"/>
    </source>
</evidence>
<comment type="function">
    <text evidence="7">May be involved in the degradation of misfolded endoplasmic reticulum (ER) luminal proteins.</text>
</comment>
<feature type="transmembrane region" description="Helical" evidence="7">
    <location>
        <begin position="94"/>
        <end position="116"/>
    </location>
</feature>
<dbReference type="Proteomes" id="UP000076871">
    <property type="component" value="Unassembled WGS sequence"/>
</dbReference>
<organism evidence="8 9">
    <name type="scientific">Laetiporus sulphureus 93-53</name>
    <dbReference type="NCBI Taxonomy" id="1314785"/>
    <lineage>
        <taxon>Eukaryota</taxon>
        <taxon>Fungi</taxon>
        <taxon>Dikarya</taxon>
        <taxon>Basidiomycota</taxon>
        <taxon>Agaricomycotina</taxon>
        <taxon>Agaricomycetes</taxon>
        <taxon>Polyporales</taxon>
        <taxon>Laetiporus</taxon>
    </lineage>
</organism>
<evidence type="ECO:0000256" key="5">
    <source>
        <dbReference type="ARBA" id="ARBA00022989"/>
    </source>
</evidence>
<dbReference type="PANTHER" id="PTHR11009">
    <property type="entry name" value="DER1-LIKE PROTEIN, DERLIN"/>
    <property type="match status" value="1"/>
</dbReference>
<evidence type="ECO:0000256" key="3">
    <source>
        <dbReference type="ARBA" id="ARBA00022692"/>
    </source>
</evidence>
<keyword evidence="4 7" id="KW-0256">Endoplasmic reticulum</keyword>
<evidence type="ECO:0000256" key="7">
    <source>
        <dbReference type="RuleBase" id="RU363059"/>
    </source>
</evidence>
<accession>A0A165BB89</accession>
<dbReference type="Pfam" id="PF04511">
    <property type="entry name" value="DER1"/>
    <property type="match status" value="1"/>
</dbReference>
<dbReference type="SUPFAM" id="SSF144091">
    <property type="entry name" value="Rhomboid-like"/>
    <property type="match status" value="1"/>
</dbReference>
<feature type="transmembrane region" description="Helical" evidence="7">
    <location>
        <begin position="17"/>
        <end position="40"/>
    </location>
</feature>
<name>A0A165BB89_9APHY</name>
<dbReference type="STRING" id="1314785.A0A165BB89"/>
<comment type="similarity">
    <text evidence="2 7">Belongs to the derlin family.</text>
</comment>
<dbReference type="GeneID" id="63827192"/>
<keyword evidence="9" id="KW-1185">Reference proteome</keyword>
<dbReference type="AlphaFoldDB" id="A0A165BB89"/>
<evidence type="ECO:0000256" key="6">
    <source>
        <dbReference type="ARBA" id="ARBA00023136"/>
    </source>
</evidence>
<dbReference type="GO" id="GO:0005789">
    <property type="term" value="C:endoplasmic reticulum membrane"/>
    <property type="evidence" value="ECO:0007669"/>
    <property type="project" value="UniProtKB-SubCell"/>
</dbReference>
<comment type="subcellular location">
    <subcellularLocation>
        <location evidence="1 7">Endoplasmic reticulum membrane</location>
        <topology evidence="1 7">Multi-pass membrane protein</topology>
    </subcellularLocation>
</comment>
<dbReference type="OrthoDB" id="1716531at2759"/>
<evidence type="ECO:0000313" key="8">
    <source>
        <dbReference type="EMBL" id="KZT00662.1"/>
    </source>
</evidence>
<reference evidence="8 9" key="1">
    <citation type="journal article" date="2016" name="Mol. Biol. Evol.">
        <title>Comparative Genomics of Early-Diverging Mushroom-Forming Fungi Provides Insights into the Origins of Lignocellulose Decay Capabilities.</title>
        <authorList>
            <person name="Nagy L.G."/>
            <person name="Riley R."/>
            <person name="Tritt A."/>
            <person name="Adam C."/>
            <person name="Daum C."/>
            <person name="Floudas D."/>
            <person name="Sun H."/>
            <person name="Yadav J.S."/>
            <person name="Pangilinan J."/>
            <person name="Larsson K.H."/>
            <person name="Matsuura K."/>
            <person name="Barry K."/>
            <person name="Labutti K."/>
            <person name="Kuo R."/>
            <person name="Ohm R.A."/>
            <person name="Bhattacharya S.S."/>
            <person name="Shirouzu T."/>
            <person name="Yoshinaga Y."/>
            <person name="Martin F.M."/>
            <person name="Grigoriev I.V."/>
            <person name="Hibbett D.S."/>
        </authorList>
    </citation>
    <scope>NUCLEOTIDE SEQUENCE [LARGE SCALE GENOMIC DNA]</scope>
    <source>
        <strain evidence="8 9">93-53</strain>
    </source>
</reference>
<dbReference type="InterPro" id="IPR035952">
    <property type="entry name" value="Rhomboid-like_sf"/>
</dbReference>
<keyword evidence="3 7" id="KW-0812">Transmembrane</keyword>
<proteinExistence type="inferred from homology"/>
<evidence type="ECO:0000313" key="9">
    <source>
        <dbReference type="Proteomes" id="UP000076871"/>
    </source>
</evidence>
<protein>
    <recommendedName>
        <fullName evidence="7">Derlin</fullName>
    </recommendedName>
</protein>
<feature type="transmembrane region" description="Helical" evidence="7">
    <location>
        <begin position="136"/>
        <end position="159"/>
    </location>
</feature>
<sequence>MAELWNEIRKIPSVTRFLCGSSLLVTVPVMLEIVSPYSIVFVKELVTRHYQVWRVFTSFFLGSSGINYIFDFVMLYRNSSQLETAYYARRSADYAWQLLLAGASILVLNIPLHSFVHTRPLLLALTYLSSRLAPPGSQTSLFGLISFPVVYLPFALILLDLLMGGRAAAVQSISGAIVGHLWWWGVWDTGVLRRVGTAPAWMKALVGDGGGPATGGAGSTGGVHVVPPRRLREEAQTSGHRWGTGNRLGDS</sequence>